<organism evidence="8 9">
    <name type="scientific">Nitrosarchaeum koreense MY1</name>
    <dbReference type="NCBI Taxonomy" id="1001994"/>
    <lineage>
        <taxon>Archaea</taxon>
        <taxon>Nitrososphaerota</taxon>
        <taxon>Nitrososphaeria</taxon>
        <taxon>Nitrosopumilales</taxon>
        <taxon>Nitrosopumilaceae</taxon>
        <taxon>Nitrosarchaeum</taxon>
    </lineage>
</organism>
<dbReference type="Pfam" id="PF02933">
    <property type="entry name" value="CDC48_2"/>
    <property type="match status" value="1"/>
</dbReference>
<dbReference type="SMART" id="SM01073">
    <property type="entry name" value="CDC48_N"/>
    <property type="match status" value="1"/>
</dbReference>
<evidence type="ECO:0000313" key="9">
    <source>
        <dbReference type="Proteomes" id="UP000004440"/>
    </source>
</evidence>
<evidence type="ECO:0000259" key="5">
    <source>
        <dbReference type="SMART" id="SM00382"/>
    </source>
</evidence>
<dbReference type="Pfam" id="PF02359">
    <property type="entry name" value="CDC48_N"/>
    <property type="match status" value="1"/>
</dbReference>
<dbReference type="InterPro" id="IPR041569">
    <property type="entry name" value="AAA_lid_3"/>
</dbReference>
<dbReference type="FunFam" id="3.40.50.300:FF:000018">
    <property type="entry name" value="Cell division control 48"/>
    <property type="match status" value="1"/>
</dbReference>
<dbReference type="PANTHER" id="PTHR23077:SF171">
    <property type="entry name" value="NUCLEAR VALOSIN-CONTAINING PROTEIN-LIKE"/>
    <property type="match status" value="1"/>
</dbReference>
<name>F9CY53_9ARCH</name>
<evidence type="ECO:0000313" key="8">
    <source>
        <dbReference type="EMBL" id="EGP92831.1"/>
    </source>
</evidence>
<protein>
    <submittedName>
        <fullName evidence="8">AAA family ATPase, CDC48 subfamily</fullName>
    </submittedName>
</protein>
<dbReference type="FunFam" id="3.40.50.300:FF:000012">
    <property type="entry name" value="Transitional endoplasmic reticulum ATPase"/>
    <property type="match status" value="1"/>
</dbReference>
<dbReference type="Pfam" id="PF00004">
    <property type="entry name" value="AAA"/>
    <property type="match status" value="2"/>
</dbReference>
<dbReference type="GO" id="GO:0005737">
    <property type="term" value="C:cytoplasm"/>
    <property type="evidence" value="ECO:0007669"/>
    <property type="project" value="UniProtKB-ARBA"/>
</dbReference>
<dbReference type="InterPro" id="IPR004201">
    <property type="entry name" value="Cdc48_dom2"/>
</dbReference>
<proteinExistence type="inferred from homology"/>
<keyword evidence="3" id="KW-0547">Nucleotide-binding</keyword>
<dbReference type="InterPro" id="IPR050168">
    <property type="entry name" value="AAA_ATPase_domain"/>
</dbReference>
<dbReference type="SMART" id="SM01072">
    <property type="entry name" value="CDC48_2"/>
    <property type="match status" value="1"/>
</dbReference>
<dbReference type="InterPro" id="IPR009010">
    <property type="entry name" value="Asp_de-COase-like_dom_sf"/>
</dbReference>
<dbReference type="STRING" id="1001994.MY1_0044"/>
<feature type="domain" description="CDC48 N-terminal subdomain" evidence="7">
    <location>
        <begin position="7"/>
        <end position="92"/>
    </location>
</feature>
<dbReference type="PROSITE" id="PS00674">
    <property type="entry name" value="AAA"/>
    <property type="match status" value="2"/>
</dbReference>
<dbReference type="InterPro" id="IPR003593">
    <property type="entry name" value="AAA+_ATPase"/>
</dbReference>
<keyword evidence="2" id="KW-0677">Repeat</keyword>
<feature type="domain" description="CDC48" evidence="6">
    <location>
        <begin position="104"/>
        <end position="167"/>
    </location>
</feature>
<dbReference type="GO" id="GO:0005524">
    <property type="term" value="F:ATP binding"/>
    <property type="evidence" value="ECO:0007669"/>
    <property type="project" value="UniProtKB-KW"/>
</dbReference>
<dbReference type="GO" id="GO:0016887">
    <property type="term" value="F:ATP hydrolysis activity"/>
    <property type="evidence" value="ECO:0007669"/>
    <property type="project" value="InterPro"/>
</dbReference>
<dbReference type="SUPFAM" id="SSF54585">
    <property type="entry name" value="Cdc48 domain 2-like"/>
    <property type="match status" value="1"/>
</dbReference>
<dbReference type="InterPro" id="IPR003960">
    <property type="entry name" value="ATPase_AAA_CS"/>
</dbReference>
<evidence type="ECO:0000256" key="3">
    <source>
        <dbReference type="ARBA" id="ARBA00022741"/>
    </source>
</evidence>
<keyword evidence="9" id="KW-1185">Reference proteome</keyword>
<dbReference type="Gene3D" id="2.40.40.20">
    <property type="match status" value="1"/>
</dbReference>
<dbReference type="NCBIfam" id="TIGR01243">
    <property type="entry name" value="CDC48"/>
    <property type="match status" value="1"/>
</dbReference>
<dbReference type="Gene3D" id="3.10.330.10">
    <property type="match status" value="1"/>
</dbReference>
<comment type="caution">
    <text evidence="8">The sequence shown here is derived from an EMBL/GenBank/DDBJ whole genome shotgun (WGS) entry which is preliminary data.</text>
</comment>
<dbReference type="InterPro" id="IPR003338">
    <property type="entry name" value="CDC4_N-term_subdom"/>
</dbReference>
<dbReference type="CDD" id="cd19511">
    <property type="entry name" value="RecA-like_CDC48_r2-like"/>
    <property type="match status" value="1"/>
</dbReference>
<dbReference type="SUPFAM" id="SSF52540">
    <property type="entry name" value="P-loop containing nucleoside triphosphate hydrolases"/>
    <property type="match status" value="2"/>
</dbReference>
<dbReference type="SMART" id="SM00382">
    <property type="entry name" value="AAA"/>
    <property type="match status" value="2"/>
</dbReference>
<dbReference type="PROSITE" id="PS50890">
    <property type="entry name" value="PUA"/>
    <property type="match status" value="1"/>
</dbReference>
<dbReference type="EMBL" id="AFPU01000001">
    <property type="protein sequence ID" value="EGP92831.1"/>
    <property type="molecule type" value="Genomic_DNA"/>
</dbReference>
<keyword evidence="4" id="KW-0067">ATP-binding</keyword>
<dbReference type="InterPro" id="IPR029067">
    <property type="entry name" value="CDC48_domain_2-like_sf"/>
</dbReference>
<evidence type="ECO:0000259" key="7">
    <source>
        <dbReference type="SMART" id="SM01073"/>
    </source>
</evidence>
<dbReference type="FunFam" id="2.40.40.20:FF:000007">
    <property type="entry name" value="AAA family ATPase"/>
    <property type="match status" value="1"/>
</dbReference>
<dbReference type="InterPro" id="IPR005938">
    <property type="entry name" value="AAA_ATPase_CDC48"/>
</dbReference>
<evidence type="ECO:0000259" key="6">
    <source>
        <dbReference type="SMART" id="SM01072"/>
    </source>
</evidence>
<dbReference type="InterPro" id="IPR027417">
    <property type="entry name" value="P-loop_NTPase"/>
</dbReference>
<dbReference type="Gene3D" id="1.10.8.60">
    <property type="match status" value="3"/>
</dbReference>
<dbReference type="PATRIC" id="fig|1001994.6.peg.46"/>
<accession>F9CY53</accession>
<dbReference type="RefSeq" id="WP_007549403.1">
    <property type="nucleotide sequence ID" value="NZ_AFPU01000001.1"/>
</dbReference>
<gene>
    <name evidence="8" type="ORF">MY1_0044</name>
</gene>
<comment type="similarity">
    <text evidence="1">Belongs to the AAA ATPase family. CDC48 subfamily.</text>
</comment>
<sequence length="846" mass="94106">MSQNALSLKVLEAYTRDVGRGVARIDYDSMDTLNASTGDVIEIKGKRRTVAKCLPLYPSDEGKGIIRIDGLGRNNSGIAIGDTITVRKIKAVAAEKVVVAPLEAIPPIDERYLADALESVPLIKGDNVMVPYFGGRLTFQVIGVTPAADAVLVTQKTVFHIAEKGETLRGVPQVTYEDIGGLTDEIKKVREMIELPLRHPEIFEKLGIEAPKGVLLYGPPGTGKTLLAKAVANESQAHFISISGPEIMSKFYGESEARLREIFKEAREKAPSIIFVDEIDSIAPKREEVTGEVERRVVSQMLSLMDGLEARGKVIVIAATNRPNAIDPALRRPGRFDREIEIKVPDKKGRKDILAIHSRNMPLGDTENFENRPNWYELKCPSCKKSLTEHSESELEKVCKWKSECPICARSKEEHSENELENCRKDWTVDIDIMANTSHGYVGADLEYLCKEAAMKCLRRLMKVLNLEEEKLQAEALEKLVLINSDFKQALIEVTPSGMREVFIENPDVSWDDVGGLQDVKRELQEAVEWPMKYPGLYDKLGHKMPRGILLHGPSGTGKTLLAKAVATQSEANFVSVRGPELLSKWVGESERGIREIFRRARQASPCVVFFDEIDSIAPIRGAGGETAVTERVVSQLLTELDGMENMHGVVVLAATNRPDMIDPALLRPGRFDKIIQIPLPDKESRKKILEINAKKIPIANNENFLNESNWYASKCPSCKKSKKEHSENELENVCKWKSECPICAKSKEGHSENELENCRKNWIVNLDKIAELTDGLSGADTAAIANTAVSLVIHKFLDEHPDVKDIEKSSATALVSMTNFEAAVRKVREQKNLKVGEKLVATYYR</sequence>
<dbReference type="SUPFAM" id="SSF50692">
    <property type="entry name" value="ADC-like"/>
    <property type="match status" value="1"/>
</dbReference>
<dbReference type="AlphaFoldDB" id="F9CY53"/>
<evidence type="ECO:0000256" key="4">
    <source>
        <dbReference type="ARBA" id="ARBA00022840"/>
    </source>
</evidence>
<feature type="domain" description="AAA+ ATPase" evidence="5">
    <location>
        <begin position="545"/>
        <end position="682"/>
    </location>
</feature>
<dbReference type="Proteomes" id="UP000004440">
    <property type="component" value="Unassembled WGS sequence"/>
</dbReference>
<reference evidence="8 9" key="1">
    <citation type="journal article" date="2011" name="J. Bacteriol.">
        <title>Genome Sequence of an Ammonia-Oxidizing Soil Archaeon, "Candidatus Nitrosoarchaeum koreensis" MY1.</title>
        <authorList>
            <person name="Kim B.K."/>
            <person name="Jung M.Y."/>
            <person name="Yu D.S."/>
            <person name="Park S.J."/>
            <person name="Oh T.K."/>
            <person name="Rhee S.K."/>
            <person name="Kim J.F."/>
        </authorList>
    </citation>
    <scope>NUCLEOTIDE SEQUENCE [LARGE SCALE GENOMIC DNA]</scope>
    <source>
        <strain evidence="8 9">MY1</strain>
    </source>
</reference>
<dbReference type="InterPro" id="IPR003959">
    <property type="entry name" value="ATPase_AAA_core"/>
</dbReference>
<dbReference type="Pfam" id="PF17862">
    <property type="entry name" value="AAA_lid_3"/>
    <property type="match status" value="2"/>
</dbReference>
<evidence type="ECO:0000256" key="2">
    <source>
        <dbReference type="ARBA" id="ARBA00022737"/>
    </source>
</evidence>
<feature type="domain" description="AAA+ ATPase" evidence="5">
    <location>
        <begin position="210"/>
        <end position="346"/>
    </location>
</feature>
<evidence type="ECO:0000256" key="1">
    <source>
        <dbReference type="ARBA" id="ARBA00009833"/>
    </source>
</evidence>
<dbReference type="PANTHER" id="PTHR23077">
    <property type="entry name" value="AAA-FAMILY ATPASE"/>
    <property type="match status" value="1"/>
</dbReference>
<dbReference type="Gene3D" id="3.40.50.300">
    <property type="entry name" value="P-loop containing nucleotide triphosphate hydrolases"/>
    <property type="match status" value="2"/>
</dbReference>